<comment type="caution">
    <text evidence="4">The sequence shown here is derived from an EMBL/GenBank/DDBJ whole genome shotgun (WGS) entry which is preliminary data.</text>
</comment>
<dbReference type="Pfam" id="PF13400">
    <property type="entry name" value="Tad"/>
    <property type="match status" value="1"/>
</dbReference>
<feature type="domain" description="Putative Flp pilus-assembly TadG-like N-terminal" evidence="3">
    <location>
        <begin position="89"/>
        <end position="135"/>
    </location>
</feature>
<gene>
    <name evidence="4" type="ORF">EG244_04630</name>
</gene>
<organism evidence="4 5">
    <name type="scientific">Falsigemmobacter faecalis</name>
    <dbReference type="NCBI Taxonomy" id="2488730"/>
    <lineage>
        <taxon>Bacteria</taxon>
        <taxon>Pseudomonadati</taxon>
        <taxon>Pseudomonadota</taxon>
        <taxon>Alphaproteobacteria</taxon>
        <taxon>Rhodobacterales</taxon>
        <taxon>Paracoccaceae</taxon>
        <taxon>Falsigemmobacter</taxon>
    </lineage>
</organism>
<keyword evidence="5" id="KW-1185">Reference proteome</keyword>
<protein>
    <recommendedName>
        <fullName evidence="3">Putative Flp pilus-assembly TadG-like N-terminal domain-containing protein</fullName>
    </recommendedName>
</protein>
<evidence type="ECO:0000313" key="5">
    <source>
        <dbReference type="Proteomes" id="UP000282125"/>
    </source>
</evidence>
<evidence type="ECO:0000259" key="3">
    <source>
        <dbReference type="Pfam" id="PF13400"/>
    </source>
</evidence>
<keyword evidence="2" id="KW-0812">Transmembrane</keyword>
<accession>A0A3P3DRR1</accession>
<evidence type="ECO:0000256" key="2">
    <source>
        <dbReference type="SAM" id="Phobius"/>
    </source>
</evidence>
<sequence length="635" mass="65648">MAQADAEDDDPGGSVAGRSGGGERGSGHAGLSLRPDAAGTLCPHARADARGRSLTFHSSAFAILPPGCDGRCVKMFYSVLRRFCGDRSGAVLPFIVVLIPALLLVGGAATDISQLNAQRRYTQAQADLAAQSAARHLPDPAAVRAAVRRVVAANPRYGDLTLADRDIRLGSYTPDGGFVAVADQNSPAGVTAVEVDVPSPFRPILLGPVLSRDAILVRRQAVAAQSSGVALFMLRNRLVGLDLQHSGLSGLLNPLGLGLTANVLSYEGLANTRVKLDDLLGLATAGVAAETLTFNDVLRLPLAVPELLGGLVRLGALPPQAIPDTYPSLNSITFQDIMMMSPGLARLRAGDILPDISVSVLEFLGVLAQLQARPDERLGTNVGLDVDSLLPGLSDVTRLANVSATVGLIRPPVWVLARVDDNPQQVARVSQSGAMITASTLSLLDLAVKTGAATAEARLTSLNCAASRPSDVAAVFDVTSSPVTLDVRLSLLRLATDIPERDMAPIPLSGATQRLPITYGQIGTAVKISSPVSVSGLTTGLKNVLGQVKTDVTDRQKKCSGILGAVLCPLTTLVTGVTASLATLLGNVLTTVNSLLVQPLLLDALVAQLKAFLGLTVAEAEVVLAGTACSGGLVQ</sequence>
<feature type="compositionally biased region" description="Gly residues" evidence="1">
    <location>
        <begin position="14"/>
        <end position="28"/>
    </location>
</feature>
<name>A0A3P3DRR1_9RHOB</name>
<dbReference type="EMBL" id="RRAZ01000005">
    <property type="protein sequence ID" value="RRH76899.1"/>
    <property type="molecule type" value="Genomic_DNA"/>
</dbReference>
<keyword evidence="2" id="KW-0472">Membrane</keyword>
<feature type="compositionally biased region" description="Acidic residues" evidence="1">
    <location>
        <begin position="1"/>
        <end position="11"/>
    </location>
</feature>
<evidence type="ECO:0000256" key="1">
    <source>
        <dbReference type="SAM" id="MobiDB-lite"/>
    </source>
</evidence>
<reference evidence="4 5" key="1">
    <citation type="submission" date="2018-11" db="EMBL/GenBank/DDBJ databases">
        <title>Gemmobacter sp. nov., YIM 102744-1 draft genome.</title>
        <authorList>
            <person name="Li G."/>
            <person name="Jiang Y."/>
        </authorList>
    </citation>
    <scope>NUCLEOTIDE SEQUENCE [LARGE SCALE GENOMIC DNA]</scope>
    <source>
        <strain evidence="4 5">YIM 102744-1</strain>
    </source>
</reference>
<proteinExistence type="predicted"/>
<evidence type="ECO:0000313" key="4">
    <source>
        <dbReference type="EMBL" id="RRH76899.1"/>
    </source>
</evidence>
<dbReference type="AlphaFoldDB" id="A0A3P3DRR1"/>
<dbReference type="Proteomes" id="UP000282125">
    <property type="component" value="Unassembled WGS sequence"/>
</dbReference>
<dbReference type="InterPro" id="IPR028087">
    <property type="entry name" value="Tad_N"/>
</dbReference>
<feature type="region of interest" description="Disordered" evidence="1">
    <location>
        <begin position="1"/>
        <end position="30"/>
    </location>
</feature>
<keyword evidence="2" id="KW-1133">Transmembrane helix</keyword>
<feature type="transmembrane region" description="Helical" evidence="2">
    <location>
        <begin position="90"/>
        <end position="109"/>
    </location>
</feature>